<evidence type="ECO:0000256" key="1">
    <source>
        <dbReference type="SAM" id="Phobius"/>
    </source>
</evidence>
<keyword evidence="1" id="KW-0812">Transmembrane</keyword>
<dbReference type="EMBL" id="JADBED010000001">
    <property type="protein sequence ID" value="MBE1522998.1"/>
    <property type="molecule type" value="Genomic_DNA"/>
</dbReference>
<proteinExistence type="predicted"/>
<keyword evidence="1" id="KW-1133">Transmembrane helix</keyword>
<protein>
    <recommendedName>
        <fullName evidence="4">DUF805 domain-containing protein</fullName>
    </recommendedName>
</protein>
<gene>
    <name evidence="2" type="ORF">H4W27_000116</name>
</gene>
<reference evidence="2 3" key="1">
    <citation type="submission" date="2020-10" db="EMBL/GenBank/DDBJ databases">
        <title>Sequencing the genomes of 1000 actinobacteria strains.</title>
        <authorList>
            <person name="Klenk H.-P."/>
        </authorList>
    </citation>
    <scope>NUCLEOTIDE SEQUENCE [LARGE SCALE GENOMIC DNA]</scope>
    <source>
        <strain evidence="2 3">DSM 15666</strain>
    </source>
</reference>
<feature type="transmembrane region" description="Helical" evidence="1">
    <location>
        <begin position="60"/>
        <end position="79"/>
    </location>
</feature>
<comment type="caution">
    <text evidence="2">The sequence shown here is derived from an EMBL/GenBank/DDBJ whole genome shotgun (WGS) entry which is preliminary data.</text>
</comment>
<dbReference type="RefSeq" id="WP_192594216.1">
    <property type="nucleotide sequence ID" value="NZ_BAAALJ010000022.1"/>
</dbReference>
<sequence>MFIVGLLSTTMAVNPTLPNAWETLGRGFFVVVPLVILALVLWAVVLVMRTPTLDVTAKGVLLLLALLAPVIGPILVLLLCRQSRREGQHRAHN</sequence>
<evidence type="ECO:0000313" key="2">
    <source>
        <dbReference type="EMBL" id="MBE1522998.1"/>
    </source>
</evidence>
<dbReference type="Proteomes" id="UP000643525">
    <property type="component" value="Unassembled WGS sequence"/>
</dbReference>
<evidence type="ECO:0008006" key="4">
    <source>
        <dbReference type="Google" id="ProtNLM"/>
    </source>
</evidence>
<keyword evidence="3" id="KW-1185">Reference proteome</keyword>
<organism evidence="2 3">
    <name type="scientific">Nesterenkonia lutea</name>
    <dbReference type="NCBI Taxonomy" id="272919"/>
    <lineage>
        <taxon>Bacteria</taxon>
        <taxon>Bacillati</taxon>
        <taxon>Actinomycetota</taxon>
        <taxon>Actinomycetes</taxon>
        <taxon>Micrococcales</taxon>
        <taxon>Micrococcaceae</taxon>
        <taxon>Nesterenkonia</taxon>
    </lineage>
</organism>
<accession>A0ABR9JAP7</accession>
<feature type="transmembrane region" description="Helical" evidence="1">
    <location>
        <begin position="28"/>
        <end position="48"/>
    </location>
</feature>
<keyword evidence="1" id="KW-0472">Membrane</keyword>
<evidence type="ECO:0000313" key="3">
    <source>
        <dbReference type="Proteomes" id="UP000643525"/>
    </source>
</evidence>
<name>A0ABR9JAP7_9MICC</name>